<dbReference type="InterPro" id="IPR050224">
    <property type="entry name" value="TALE_homeobox"/>
</dbReference>
<dbReference type="VEuPathDB" id="MicrosporidiaDB:M153_3940004112"/>
<evidence type="ECO:0000256" key="1">
    <source>
        <dbReference type="ARBA" id="ARBA00023125"/>
    </source>
</evidence>
<proteinExistence type="predicted"/>
<dbReference type="InterPro" id="IPR009057">
    <property type="entry name" value="Homeodomain-like_sf"/>
</dbReference>
<dbReference type="PROSITE" id="PS50071">
    <property type="entry name" value="HOMEOBOX_2"/>
    <property type="match status" value="1"/>
</dbReference>
<dbReference type="Proteomes" id="UP000051530">
    <property type="component" value="Unassembled WGS sequence"/>
</dbReference>
<dbReference type="Gene3D" id="1.10.10.60">
    <property type="entry name" value="Homeodomain-like"/>
    <property type="match status" value="1"/>
</dbReference>
<evidence type="ECO:0000313" key="7">
    <source>
        <dbReference type="Proteomes" id="UP000051530"/>
    </source>
</evidence>
<evidence type="ECO:0000256" key="4">
    <source>
        <dbReference type="PROSITE-ProRule" id="PRU00108"/>
    </source>
</evidence>
<keyword evidence="2 4" id="KW-0371">Homeobox</keyword>
<dbReference type="PANTHER" id="PTHR11850">
    <property type="entry name" value="HOMEOBOX PROTEIN TRANSCRIPTION FACTORS"/>
    <property type="match status" value="1"/>
</dbReference>
<name>A0A0R0M573_9MICR</name>
<feature type="DNA-binding region" description="Homeobox" evidence="4">
    <location>
        <begin position="125"/>
        <end position="183"/>
    </location>
</feature>
<gene>
    <name evidence="6" type="ORF">M153_3940004112</name>
</gene>
<evidence type="ECO:0000313" key="6">
    <source>
        <dbReference type="EMBL" id="KRH94064.1"/>
    </source>
</evidence>
<keyword evidence="3 4" id="KW-0539">Nucleus</keyword>
<evidence type="ECO:0000256" key="3">
    <source>
        <dbReference type="ARBA" id="ARBA00023242"/>
    </source>
</evidence>
<evidence type="ECO:0000256" key="2">
    <source>
        <dbReference type="ARBA" id="ARBA00023155"/>
    </source>
</evidence>
<comment type="subcellular location">
    <subcellularLocation>
        <location evidence="4">Nucleus</location>
    </subcellularLocation>
</comment>
<dbReference type="EMBL" id="LGUB01000143">
    <property type="protein sequence ID" value="KRH94064.1"/>
    <property type="molecule type" value="Genomic_DNA"/>
</dbReference>
<sequence length="194" mass="23174">MISSFELLQILCLKDKLFYEKKIEKQDLQDVLICLKQHISLFQDITGDSHERDCCIAFFILLKRFKAEIELQDKIENHLDQRLRFFEEQLAIVMESLENLQNTFDQENEITSAFEQKSTKITKSNKQKRVNYSRNITKVLRDWLALNMLNPYPSEIQKAQLSVKTGLDQNQINNWFINARRRILPLMRQKTQNY</sequence>
<dbReference type="InterPro" id="IPR001356">
    <property type="entry name" value="HD"/>
</dbReference>
<organism evidence="6 7">
    <name type="scientific">Pseudoloma neurophilia</name>
    <dbReference type="NCBI Taxonomy" id="146866"/>
    <lineage>
        <taxon>Eukaryota</taxon>
        <taxon>Fungi</taxon>
        <taxon>Fungi incertae sedis</taxon>
        <taxon>Microsporidia</taxon>
        <taxon>Pseudoloma</taxon>
    </lineage>
</organism>
<accession>A0A0R0M573</accession>
<keyword evidence="7" id="KW-1185">Reference proteome</keyword>
<dbReference type="AlphaFoldDB" id="A0A0R0M573"/>
<dbReference type="CDD" id="cd00086">
    <property type="entry name" value="homeodomain"/>
    <property type="match status" value="1"/>
</dbReference>
<dbReference type="GO" id="GO:0005634">
    <property type="term" value="C:nucleus"/>
    <property type="evidence" value="ECO:0007669"/>
    <property type="project" value="UniProtKB-SubCell"/>
</dbReference>
<comment type="caution">
    <text evidence="6">The sequence shown here is derived from an EMBL/GenBank/DDBJ whole genome shotgun (WGS) entry which is preliminary data.</text>
</comment>
<reference evidence="6 7" key="1">
    <citation type="submission" date="2015-07" db="EMBL/GenBank/DDBJ databases">
        <title>The genome of Pseudoloma neurophilia, a relevant intracellular parasite of the zebrafish.</title>
        <authorList>
            <person name="Ndikumana S."/>
            <person name="Pelin A."/>
            <person name="Sanders J."/>
            <person name="Corradi N."/>
        </authorList>
    </citation>
    <scope>NUCLEOTIDE SEQUENCE [LARGE SCALE GENOMIC DNA]</scope>
    <source>
        <strain evidence="6 7">MK1</strain>
    </source>
</reference>
<dbReference type="OrthoDB" id="10056939at2759"/>
<evidence type="ECO:0000259" key="5">
    <source>
        <dbReference type="PROSITE" id="PS50071"/>
    </source>
</evidence>
<dbReference type="GO" id="GO:0003677">
    <property type="term" value="F:DNA binding"/>
    <property type="evidence" value="ECO:0007669"/>
    <property type="project" value="UniProtKB-UniRule"/>
</dbReference>
<feature type="domain" description="Homeobox" evidence="5">
    <location>
        <begin position="123"/>
        <end position="182"/>
    </location>
</feature>
<keyword evidence="1 4" id="KW-0238">DNA-binding</keyword>
<dbReference type="SMART" id="SM00389">
    <property type="entry name" value="HOX"/>
    <property type="match status" value="1"/>
</dbReference>
<dbReference type="GO" id="GO:0006355">
    <property type="term" value="P:regulation of DNA-templated transcription"/>
    <property type="evidence" value="ECO:0007669"/>
    <property type="project" value="InterPro"/>
</dbReference>
<protein>
    <submittedName>
        <fullName evidence="6">TALE/PBX transcription factor</fullName>
    </submittedName>
</protein>
<dbReference type="SUPFAM" id="SSF46689">
    <property type="entry name" value="Homeodomain-like"/>
    <property type="match status" value="1"/>
</dbReference>
<dbReference type="Pfam" id="PF05920">
    <property type="entry name" value="Homeobox_KN"/>
    <property type="match status" value="1"/>
</dbReference>
<dbReference type="InterPro" id="IPR008422">
    <property type="entry name" value="KN_HD"/>
</dbReference>